<protein>
    <submittedName>
        <fullName evidence="1">Uncharacterized protein</fullName>
    </submittedName>
</protein>
<dbReference type="EMBL" id="LR796750">
    <property type="protein sequence ID" value="CAB4163728.1"/>
    <property type="molecule type" value="Genomic_DNA"/>
</dbReference>
<gene>
    <name evidence="1" type="ORF">UFOVP806_43</name>
</gene>
<organism evidence="1">
    <name type="scientific">uncultured Caudovirales phage</name>
    <dbReference type="NCBI Taxonomy" id="2100421"/>
    <lineage>
        <taxon>Viruses</taxon>
        <taxon>Duplodnaviria</taxon>
        <taxon>Heunggongvirae</taxon>
        <taxon>Uroviricota</taxon>
        <taxon>Caudoviricetes</taxon>
        <taxon>Peduoviridae</taxon>
        <taxon>Maltschvirus</taxon>
        <taxon>Maltschvirus maltsch</taxon>
    </lineage>
</organism>
<accession>A0A6J5P307</accession>
<name>A0A6J5P307_9CAUD</name>
<reference evidence="1" key="1">
    <citation type="submission" date="2020-04" db="EMBL/GenBank/DDBJ databases">
        <authorList>
            <person name="Chiriac C."/>
            <person name="Salcher M."/>
            <person name="Ghai R."/>
            <person name="Kavagutti S V."/>
        </authorList>
    </citation>
    <scope>NUCLEOTIDE SEQUENCE</scope>
</reference>
<sequence length="575" mass="61935">MPYIHVTSFKEGLDSRRAPLTTTQGSMIVAENGHITRGGEFEKRKAFVPTFELPSGTFGLHATSSRLYTFGVNTPSSMPNGITFQSLVPPPGALSEMVEVISTASFNGLPYVVARYADGNVYHFYNGNRVTDWDNIAPDVTSLATLCSSVAELIDADPQVSAAHATVGATEVITITGHDVNNDFAISALFTNDVYSMTAATLDIVVAQPASPSNVKIVELVFAPSSAYEVNDRVSVTINGRQYTLTGAASGTGGPLLTYRGKLYTGLQSLLYFSNINNPTDWSNEGAGFINISNQTGGGEALTGIAPYQSFIAVMSRRTTQIWSVDPDPVLNRLVQILSNVGTIAPRSAIGFGEVDVFFLGDSGIRSLRARDSSNSAISYDVGTAIDTLVTKQMRSTTEQNVIRSCGVIEPVEGRYLLAIGDTIFVYSLFPASGISAWSTYKTGFNVDWFAAQGNKLFARSGNTVYLYGGSTGQQYDDCGVKVELSLLDAGRPPQKKTWTSLDMIADGTWKIEANFEPKTSNFDLLGYITDQNISVPSFTMQGEGTHLSLKFTHKANEYARLSAAICHFQSGETD</sequence>
<evidence type="ECO:0000313" key="1">
    <source>
        <dbReference type="EMBL" id="CAB4163728.1"/>
    </source>
</evidence>
<proteinExistence type="predicted"/>